<sequence>MFSTLKKKRSPLRYPGGKAKLFPIILDFIRKNELQDCSYVEPFAGGCGLALGLLMENAVSTIHINDIDKGIWAFWHCILNSNSAFIDKMRQTQITIEEWYKQKRIILNPNSYSVFELGFATFFLNRANRSGIISAGVIGGFKQNGQYKIDCRFNKDYLEKLIKHIGLYADRIELSNMDALDLIKDIDNSNQKSFLYIDPPYHKQGKSLYTNFYKTEDHQRLAKQISILKSPWIVTYDDELVIRDLYRRFRTVEFNLKYSLQTKRSGSELMIVSEGTILPKMSVIN</sequence>
<keyword evidence="3 7" id="KW-0489">Methyltransferase</keyword>
<dbReference type="GO" id="GO:0009307">
    <property type="term" value="P:DNA restriction-modification system"/>
    <property type="evidence" value="ECO:0007669"/>
    <property type="project" value="InterPro"/>
</dbReference>
<dbReference type="GO" id="GO:0006298">
    <property type="term" value="P:mismatch repair"/>
    <property type="evidence" value="ECO:0007669"/>
    <property type="project" value="TreeGrafter"/>
</dbReference>
<evidence type="ECO:0000256" key="6">
    <source>
        <dbReference type="ARBA" id="ARBA00047942"/>
    </source>
</evidence>
<dbReference type="InterPro" id="IPR012263">
    <property type="entry name" value="M_m6A_EcoRV"/>
</dbReference>
<evidence type="ECO:0000256" key="4">
    <source>
        <dbReference type="ARBA" id="ARBA00022679"/>
    </source>
</evidence>
<dbReference type="EMBL" id="PSQJ01000007">
    <property type="protein sequence ID" value="PTL86133.1"/>
    <property type="molecule type" value="Genomic_DNA"/>
</dbReference>
<dbReference type="PRINTS" id="PR00505">
    <property type="entry name" value="D12N6MTFRASE"/>
</dbReference>
<dbReference type="Pfam" id="PF02086">
    <property type="entry name" value="MethyltransfD12"/>
    <property type="match status" value="1"/>
</dbReference>
<dbReference type="GO" id="GO:0043565">
    <property type="term" value="F:sequence-specific DNA binding"/>
    <property type="evidence" value="ECO:0007669"/>
    <property type="project" value="TreeGrafter"/>
</dbReference>
<dbReference type="InterPro" id="IPR029063">
    <property type="entry name" value="SAM-dependent_MTases_sf"/>
</dbReference>
<dbReference type="REBASE" id="266135">
    <property type="entry name" value="M.LeuASNZ1ORF5040P"/>
</dbReference>
<dbReference type="GO" id="GO:1904047">
    <property type="term" value="F:S-adenosyl-L-methionine binding"/>
    <property type="evidence" value="ECO:0007669"/>
    <property type="project" value="TreeGrafter"/>
</dbReference>
<dbReference type="PANTHER" id="PTHR30481">
    <property type="entry name" value="DNA ADENINE METHYLASE"/>
    <property type="match status" value="1"/>
</dbReference>
<evidence type="ECO:0000256" key="3">
    <source>
        <dbReference type="ARBA" id="ARBA00022603"/>
    </source>
</evidence>
<dbReference type="PANTHER" id="PTHR30481:SF2">
    <property type="entry name" value="SITE-SPECIFIC DNA-METHYLTRANSFERASE (ADENINE-SPECIFIC)"/>
    <property type="match status" value="1"/>
</dbReference>
<comment type="similarity">
    <text evidence="1">Belongs to the N(4)/N(6)-methyltransferase family.</text>
</comment>
<evidence type="ECO:0000256" key="2">
    <source>
        <dbReference type="ARBA" id="ARBA00011900"/>
    </source>
</evidence>
<dbReference type="Proteomes" id="UP000240811">
    <property type="component" value="Unassembled WGS sequence"/>
</dbReference>
<reference evidence="8" key="1">
    <citation type="submission" date="2018-02" db="EMBL/GenBank/DDBJ databases">
        <title>Genome sequence of Candidatus Liberibacter europaeus.</title>
        <authorList>
            <person name="Frampton R.A."/>
            <person name="Thompson S.M."/>
            <person name="David C."/>
            <person name="Addison S.M."/>
            <person name="Smith G.R."/>
        </authorList>
    </citation>
    <scope>NUCLEOTIDE SEQUENCE [LARGE SCALE GENOMIC DNA]</scope>
</reference>
<dbReference type="GO" id="GO:0009007">
    <property type="term" value="F:site-specific DNA-methyltransferase (adenine-specific) activity"/>
    <property type="evidence" value="ECO:0007669"/>
    <property type="project" value="UniProtKB-EC"/>
</dbReference>
<dbReference type="GO" id="GO:0032259">
    <property type="term" value="P:methylation"/>
    <property type="evidence" value="ECO:0007669"/>
    <property type="project" value="UniProtKB-KW"/>
</dbReference>
<dbReference type="AlphaFoldDB" id="A0A2T4VWI5"/>
<evidence type="ECO:0000313" key="8">
    <source>
        <dbReference type="Proteomes" id="UP000240811"/>
    </source>
</evidence>
<evidence type="ECO:0000256" key="1">
    <source>
        <dbReference type="ARBA" id="ARBA00006594"/>
    </source>
</evidence>
<evidence type="ECO:0000313" key="7">
    <source>
        <dbReference type="EMBL" id="PTL86133.1"/>
    </source>
</evidence>
<dbReference type="Gene3D" id="3.40.50.150">
    <property type="entry name" value="Vaccinia Virus protein VP39"/>
    <property type="match status" value="1"/>
</dbReference>
<dbReference type="PIRSF" id="PIRSF000398">
    <property type="entry name" value="M_m6A_EcoRV"/>
    <property type="match status" value="1"/>
</dbReference>
<keyword evidence="4 7" id="KW-0808">Transferase</keyword>
<organism evidence="7 8">
    <name type="scientific">Candidatus Liberibacter europaeus</name>
    <dbReference type="NCBI Taxonomy" id="744859"/>
    <lineage>
        <taxon>Bacteria</taxon>
        <taxon>Pseudomonadati</taxon>
        <taxon>Pseudomonadota</taxon>
        <taxon>Alphaproteobacteria</taxon>
        <taxon>Hyphomicrobiales</taxon>
        <taxon>Rhizobiaceae</taxon>
        <taxon>Liberibacter</taxon>
    </lineage>
</organism>
<evidence type="ECO:0000256" key="5">
    <source>
        <dbReference type="ARBA" id="ARBA00022691"/>
    </source>
</evidence>
<keyword evidence="5" id="KW-0949">S-adenosyl-L-methionine</keyword>
<accession>A0A2T4VWI5</accession>
<comment type="caution">
    <text evidence="7">The sequence shown here is derived from an EMBL/GenBank/DDBJ whole genome shotgun (WGS) entry which is preliminary data.</text>
</comment>
<dbReference type="SUPFAM" id="SSF53335">
    <property type="entry name" value="S-adenosyl-L-methionine-dependent methyltransferases"/>
    <property type="match status" value="1"/>
</dbReference>
<proteinExistence type="inferred from homology"/>
<dbReference type="InterPro" id="IPR012327">
    <property type="entry name" value="MeTrfase_D12"/>
</dbReference>
<dbReference type="InterPro" id="IPR023095">
    <property type="entry name" value="Ade_MeTrfase_dom_2"/>
</dbReference>
<gene>
    <name evidence="7" type="ORF">C4617_05040</name>
</gene>
<protein>
    <recommendedName>
        <fullName evidence="2">site-specific DNA-methyltransferase (adenine-specific)</fullName>
        <ecNumber evidence="2">2.1.1.72</ecNumber>
    </recommendedName>
</protein>
<name>A0A2T4VWI5_9HYPH</name>
<comment type="catalytic activity">
    <reaction evidence="6">
        <text>a 2'-deoxyadenosine in DNA + S-adenosyl-L-methionine = an N(6)-methyl-2'-deoxyadenosine in DNA + S-adenosyl-L-homocysteine + H(+)</text>
        <dbReference type="Rhea" id="RHEA:15197"/>
        <dbReference type="Rhea" id="RHEA-COMP:12418"/>
        <dbReference type="Rhea" id="RHEA-COMP:12419"/>
        <dbReference type="ChEBI" id="CHEBI:15378"/>
        <dbReference type="ChEBI" id="CHEBI:57856"/>
        <dbReference type="ChEBI" id="CHEBI:59789"/>
        <dbReference type="ChEBI" id="CHEBI:90615"/>
        <dbReference type="ChEBI" id="CHEBI:90616"/>
        <dbReference type="EC" id="2.1.1.72"/>
    </reaction>
</comment>
<dbReference type="Gene3D" id="1.10.1020.10">
    <property type="entry name" value="Adenine-specific Methyltransferase, Domain 2"/>
    <property type="match status" value="1"/>
</dbReference>
<dbReference type="EC" id="2.1.1.72" evidence="2"/>